<name>A0A5M8B1I1_9BURK</name>
<dbReference type="PROSITE" id="PS51831">
    <property type="entry name" value="HD"/>
    <property type="match status" value="1"/>
</dbReference>
<dbReference type="PANTHER" id="PTHR11373">
    <property type="entry name" value="DEOXYNUCLEOSIDE TRIPHOSPHATE TRIPHOSPHOHYDROLASE"/>
    <property type="match status" value="1"/>
</dbReference>
<evidence type="ECO:0000259" key="2">
    <source>
        <dbReference type="PROSITE" id="PS51831"/>
    </source>
</evidence>
<dbReference type="InterPro" id="IPR050135">
    <property type="entry name" value="dGTPase-like"/>
</dbReference>
<organism evidence="3 4">
    <name type="scientific">Cupriavidus cauae</name>
    <dbReference type="NCBI Taxonomy" id="2608999"/>
    <lineage>
        <taxon>Bacteria</taxon>
        <taxon>Pseudomonadati</taxon>
        <taxon>Pseudomonadota</taxon>
        <taxon>Betaproteobacteria</taxon>
        <taxon>Burkholderiales</taxon>
        <taxon>Burkholderiaceae</taxon>
        <taxon>Cupriavidus</taxon>
    </lineage>
</organism>
<accession>A0A5M8B1I1</accession>
<dbReference type="EC" id="3.1.5.1" evidence="3"/>
<dbReference type="PANTHER" id="PTHR11373:SF32">
    <property type="entry name" value="DEOXYGUANOSINETRIPHOSPHATE TRIPHOSPHOHYDROLASE"/>
    <property type="match status" value="1"/>
</dbReference>
<dbReference type="NCBIfam" id="NF003429">
    <property type="entry name" value="PRK04926.1"/>
    <property type="match status" value="1"/>
</dbReference>
<feature type="domain" description="HD" evidence="2">
    <location>
        <begin position="111"/>
        <end position="304"/>
    </location>
</feature>
<dbReference type="InterPro" id="IPR006674">
    <property type="entry name" value="HD_domain"/>
</dbReference>
<gene>
    <name evidence="3" type="ORF">F1599_05230</name>
</gene>
<dbReference type="AlphaFoldDB" id="A0A5M8B1I1"/>
<dbReference type="Gene3D" id="1.10.3550.10">
    <property type="entry name" value="eoxyguanosinetriphosphate triphosphohydrolase domain-like"/>
    <property type="match status" value="1"/>
</dbReference>
<evidence type="ECO:0000313" key="3">
    <source>
        <dbReference type="EMBL" id="KAA6129668.1"/>
    </source>
</evidence>
<evidence type="ECO:0000256" key="1">
    <source>
        <dbReference type="ARBA" id="ARBA00022801"/>
    </source>
</evidence>
<dbReference type="NCBIfam" id="TIGR01353">
    <property type="entry name" value="dGTP_triPase"/>
    <property type="match status" value="1"/>
</dbReference>
<dbReference type="Gene3D" id="1.10.3210.10">
    <property type="entry name" value="Hypothetical protein af1432"/>
    <property type="match status" value="1"/>
</dbReference>
<dbReference type="Pfam" id="PF01966">
    <property type="entry name" value="HD"/>
    <property type="match status" value="1"/>
</dbReference>
<keyword evidence="4" id="KW-1185">Reference proteome</keyword>
<reference evidence="3 4" key="1">
    <citation type="submission" date="2019-09" db="EMBL/GenBank/DDBJ databases">
        <title>Isolation of a novel species in the genus Cupriavidus from patients with sepsis using whole genome sequencing.</title>
        <authorList>
            <person name="Kweon O.J."/>
            <person name="Lee M.-K."/>
        </authorList>
    </citation>
    <scope>NUCLEOTIDE SEQUENCE [LARGE SCALE GENOMIC DNA]</scope>
    <source>
        <strain evidence="3 4">MKL-01</strain>
    </source>
</reference>
<proteinExistence type="predicted"/>
<evidence type="ECO:0000313" key="4">
    <source>
        <dbReference type="Proteomes" id="UP000324324"/>
    </source>
</evidence>
<dbReference type="InterPro" id="IPR006261">
    <property type="entry name" value="dGTPase"/>
</dbReference>
<keyword evidence="1 3" id="KW-0378">Hydrolase</keyword>
<comment type="caution">
    <text evidence="3">The sequence shown here is derived from an EMBL/GenBank/DDBJ whole genome shotgun (WGS) entry which is preliminary data.</text>
</comment>
<protein>
    <submittedName>
        <fullName evidence="3">dGTPase</fullName>
        <ecNumber evidence="3">3.1.5.1</ecNumber>
    </submittedName>
</protein>
<dbReference type="GO" id="GO:0008832">
    <property type="term" value="F:dGTPase activity"/>
    <property type="evidence" value="ECO:0007669"/>
    <property type="project" value="UniProtKB-EC"/>
</dbReference>
<dbReference type="Proteomes" id="UP000324324">
    <property type="component" value="Unassembled WGS sequence"/>
</dbReference>
<sequence length="533" mass="59738">MENCYWLRLRSHYHGTPSAVKKRSIATGGLYWSGGCNPLQLPLQTKTRETRMTYSRWITEERAQQSSRTFASVNQAIESDRGRILFSSPFRRLQNKAQVFSLEGNAAVRSRLTHSLEVAHIGRYIAQEVLSRFEKGSKLSEIGLLDRQSAFVTLVENACLLHDIGNPPFGHFGEAAIRAWFGGAGRKAFCEATGLSEKEAYFDGEYQDFLRFDGNAQGFRIITRLQGEDGTTGLNLTFSQLASYLKYVTLPQDVNGELRICKKPGYFNTEADIVDKIRAVFSLGAWQRFPLAALMEAADDIAYCLSDIEDGIEKRLITFDEFICAVHSTAAETVGTDPLNAELQSLLASLEDGRLSKFVQVRTRVFNHAVQHVAQRFVEHHDAICAGEHVELIEPKCALERLFSAIRKNVARRVYSSPEAEHVELAGNAVVYGLLENFARILRLPAEQAKAVLEDDVEFCKRHHLDLEMRLAHMLPDAALRAYRAIPHGNTEAIAEWHARAHLILDYICGMTDNFALKTFQLLSGIRVGEGNG</sequence>
<dbReference type="CDD" id="cd00077">
    <property type="entry name" value="HDc"/>
    <property type="match status" value="1"/>
</dbReference>
<dbReference type="Gene3D" id="1.10.3410.10">
    <property type="entry name" value="putative deoxyguanosinetriphosphate triphosphohydrolase like domain"/>
    <property type="match status" value="1"/>
</dbReference>
<dbReference type="InterPro" id="IPR023293">
    <property type="entry name" value="dGTP_triP_hydro_central_sf"/>
</dbReference>
<dbReference type="EMBL" id="VWRN01000017">
    <property type="protein sequence ID" value="KAA6129668.1"/>
    <property type="molecule type" value="Genomic_DNA"/>
</dbReference>
<dbReference type="GO" id="GO:0006203">
    <property type="term" value="P:dGTP catabolic process"/>
    <property type="evidence" value="ECO:0007669"/>
    <property type="project" value="TreeGrafter"/>
</dbReference>
<dbReference type="SUPFAM" id="SSF109604">
    <property type="entry name" value="HD-domain/PDEase-like"/>
    <property type="match status" value="1"/>
</dbReference>
<dbReference type="SMART" id="SM00471">
    <property type="entry name" value="HDc"/>
    <property type="match status" value="1"/>
</dbReference>
<dbReference type="InterPro" id="IPR027432">
    <property type="entry name" value="dGTP_triphosphohydrolase_C"/>
</dbReference>
<dbReference type="InterPro" id="IPR003607">
    <property type="entry name" value="HD/PDEase_dom"/>
</dbReference>